<reference evidence="2" key="1">
    <citation type="submission" date="2020-11" db="EMBL/GenBank/DDBJ databases">
        <authorList>
            <person name="Tran Van P."/>
        </authorList>
    </citation>
    <scope>NUCLEOTIDE SEQUENCE</scope>
</reference>
<dbReference type="InterPro" id="IPR036179">
    <property type="entry name" value="Ig-like_dom_sf"/>
</dbReference>
<dbReference type="AlphaFoldDB" id="A0A7R9A6J6"/>
<name>A0A7R9A6J6_9CRUS</name>
<dbReference type="EMBL" id="LR900251">
    <property type="protein sequence ID" value="CAD7244892.1"/>
    <property type="molecule type" value="Genomic_DNA"/>
</dbReference>
<dbReference type="Proteomes" id="UP000677054">
    <property type="component" value="Unassembled WGS sequence"/>
</dbReference>
<proteinExistence type="predicted"/>
<dbReference type="EMBL" id="CAJPEV010000734">
    <property type="protein sequence ID" value="CAG0888039.1"/>
    <property type="molecule type" value="Genomic_DNA"/>
</dbReference>
<evidence type="ECO:0000313" key="2">
    <source>
        <dbReference type="EMBL" id="CAD7244892.1"/>
    </source>
</evidence>
<organism evidence="2">
    <name type="scientific">Darwinula stevensoni</name>
    <dbReference type="NCBI Taxonomy" id="69355"/>
    <lineage>
        <taxon>Eukaryota</taxon>
        <taxon>Metazoa</taxon>
        <taxon>Ecdysozoa</taxon>
        <taxon>Arthropoda</taxon>
        <taxon>Crustacea</taxon>
        <taxon>Oligostraca</taxon>
        <taxon>Ostracoda</taxon>
        <taxon>Podocopa</taxon>
        <taxon>Podocopida</taxon>
        <taxon>Darwinulocopina</taxon>
        <taxon>Darwinuloidea</taxon>
        <taxon>Darwinulidae</taxon>
        <taxon>Darwinula</taxon>
    </lineage>
</organism>
<protein>
    <recommendedName>
        <fullName evidence="1">Ig-like domain-containing protein</fullName>
    </recommendedName>
</protein>
<evidence type="ECO:0000259" key="1">
    <source>
        <dbReference type="PROSITE" id="PS50835"/>
    </source>
</evidence>
<keyword evidence="3" id="KW-1185">Reference proteome</keyword>
<dbReference type="PROSITE" id="PS50835">
    <property type="entry name" value="IG_LIKE"/>
    <property type="match status" value="1"/>
</dbReference>
<dbReference type="SUPFAM" id="SSF48726">
    <property type="entry name" value="Immunoglobulin"/>
    <property type="match status" value="1"/>
</dbReference>
<dbReference type="Gene3D" id="2.60.40.10">
    <property type="entry name" value="Immunoglobulins"/>
    <property type="match status" value="1"/>
</dbReference>
<sequence>MCVEKPPTILFRHQLGPIAQSNDGKLIVYPGTILHLECLWKRKFGKPEWEVSHGHRDYPEGWTTDENRDTNLEYRLSIYHAQKNDSGVFACRAPNRHKHSVEVVVKGE</sequence>
<dbReference type="OrthoDB" id="5804959at2759"/>
<accession>A0A7R9A6J6</accession>
<dbReference type="InterPro" id="IPR007110">
    <property type="entry name" value="Ig-like_dom"/>
</dbReference>
<evidence type="ECO:0000313" key="3">
    <source>
        <dbReference type="Proteomes" id="UP000677054"/>
    </source>
</evidence>
<feature type="domain" description="Ig-like" evidence="1">
    <location>
        <begin position="7"/>
        <end position="102"/>
    </location>
</feature>
<dbReference type="InterPro" id="IPR013783">
    <property type="entry name" value="Ig-like_fold"/>
</dbReference>
<gene>
    <name evidence="2" type="ORF">DSTB1V02_LOCUS4775</name>
</gene>